<dbReference type="GO" id="GO:0016874">
    <property type="term" value="F:ligase activity"/>
    <property type="evidence" value="ECO:0007669"/>
    <property type="project" value="UniProtKB-KW"/>
</dbReference>
<name>A0A640RYH4_9ACTN</name>
<dbReference type="Gene3D" id="3.30.470.20">
    <property type="entry name" value="ATP-grasp fold, B domain"/>
    <property type="match status" value="1"/>
</dbReference>
<evidence type="ECO:0000313" key="7">
    <source>
        <dbReference type="Proteomes" id="UP000435837"/>
    </source>
</evidence>
<dbReference type="GO" id="GO:0005524">
    <property type="term" value="F:ATP binding"/>
    <property type="evidence" value="ECO:0007669"/>
    <property type="project" value="UniProtKB-UniRule"/>
</dbReference>
<dbReference type="Proteomes" id="UP000435837">
    <property type="component" value="Unassembled WGS sequence"/>
</dbReference>
<dbReference type="InterPro" id="IPR011761">
    <property type="entry name" value="ATP-grasp"/>
</dbReference>
<feature type="domain" description="ATP-grasp" evidence="5">
    <location>
        <begin position="117"/>
        <end position="313"/>
    </location>
</feature>
<dbReference type="SUPFAM" id="SSF56059">
    <property type="entry name" value="Glutathione synthetase ATP-binding domain-like"/>
    <property type="match status" value="1"/>
</dbReference>
<protein>
    <recommendedName>
        <fullName evidence="5">ATP-grasp domain-containing protein</fullName>
    </recommendedName>
</protein>
<evidence type="ECO:0000259" key="5">
    <source>
        <dbReference type="PROSITE" id="PS50975"/>
    </source>
</evidence>
<evidence type="ECO:0000313" key="6">
    <source>
        <dbReference type="EMBL" id="GFE03854.1"/>
    </source>
</evidence>
<accession>A0A640RYH4</accession>
<organism evidence="6 7">
    <name type="scientific">Streptomyces caniferus</name>
    <dbReference type="NCBI Taxonomy" id="285557"/>
    <lineage>
        <taxon>Bacteria</taxon>
        <taxon>Bacillati</taxon>
        <taxon>Actinomycetota</taxon>
        <taxon>Actinomycetes</taxon>
        <taxon>Kitasatosporales</taxon>
        <taxon>Streptomycetaceae</taxon>
        <taxon>Streptomyces</taxon>
    </lineage>
</organism>
<dbReference type="RefSeq" id="WP_159468912.1">
    <property type="nucleotide sequence ID" value="NZ_BAAATH010000014.1"/>
</dbReference>
<dbReference type="PANTHER" id="PTHR43585:SF2">
    <property type="entry name" value="ATP-GRASP ENZYME FSQD"/>
    <property type="match status" value="1"/>
</dbReference>
<evidence type="ECO:0000256" key="2">
    <source>
        <dbReference type="ARBA" id="ARBA00022741"/>
    </source>
</evidence>
<keyword evidence="3 4" id="KW-0067">ATP-binding</keyword>
<dbReference type="OrthoDB" id="24041at2"/>
<dbReference type="Pfam" id="PF13535">
    <property type="entry name" value="ATP-grasp_4"/>
    <property type="match status" value="1"/>
</dbReference>
<keyword evidence="1" id="KW-0436">Ligase</keyword>
<proteinExistence type="predicted"/>
<dbReference type="AlphaFoldDB" id="A0A640RYH4"/>
<comment type="caution">
    <text evidence="6">The sequence shown here is derived from an EMBL/GenBank/DDBJ whole genome shotgun (WGS) entry which is preliminary data.</text>
</comment>
<gene>
    <name evidence="6" type="ORF">Scani_01220</name>
</gene>
<dbReference type="GO" id="GO:0046872">
    <property type="term" value="F:metal ion binding"/>
    <property type="evidence" value="ECO:0007669"/>
    <property type="project" value="InterPro"/>
</dbReference>
<keyword evidence="2 4" id="KW-0547">Nucleotide-binding</keyword>
<dbReference type="EMBL" id="BLIN01000001">
    <property type="protein sequence ID" value="GFE03854.1"/>
    <property type="molecule type" value="Genomic_DNA"/>
</dbReference>
<evidence type="ECO:0000256" key="4">
    <source>
        <dbReference type="PROSITE-ProRule" id="PRU00409"/>
    </source>
</evidence>
<dbReference type="PROSITE" id="PS50975">
    <property type="entry name" value="ATP_GRASP"/>
    <property type="match status" value="1"/>
</dbReference>
<evidence type="ECO:0000256" key="1">
    <source>
        <dbReference type="ARBA" id="ARBA00022598"/>
    </source>
</evidence>
<dbReference type="InterPro" id="IPR040570">
    <property type="entry name" value="LAL_C2"/>
</dbReference>
<reference evidence="6 7" key="1">
    <citation type="submission" date="2019-12" db="EMBL/GenBank/DDBJ databases">
        <title>Whole genome shotgun sequence of Streptomyces caniferus NBRC 15389.</title>
        <authorList>
            <person name="Ichikawa N."/>
            <person name="Kimura A."/>
            <person name="Kitahashi Y."/>
            <person name="Komaki H."/>
            <person name="Tamura T."/>
        </authorList>
    </citation>
    <scope>NUCLEOTIDE SEQUENCE [LARGE SCALE GENOMIC DNA]</scope>
    <source>
        <strain evidence="6 7">NBRC 15389</strain>
    </source>
</reference>
<dbReference type="PANTHER" id="PTHR43585">
    <property type="entry name" value="FUMIPYRROLE BIOSYNTHESIS PROTEIN C"/>
    <property type="match status" value="1"/>
</dbReference>
<dbReference type="Pfam" id="PF18603">
    <property type="entry name" value="LAL_C2"/>
    <property type="match status" value="1"/>
</dbReference>
<evidence type="ECO:0000256" key="3">
    <source>
        <dbReference type="ARBA" id="ARBA00022840"/>
    </source>
</evidence>
<sequence length="417" mass="45821">MSNRKPAVLLVDPVTVGVGYKQAVRDMDMSVVSLFTNEPADLKVTWPHHAEGDDVSLYATEAAEVLTALAGIDYEIRAVVPASESGVHLASVIAHELSLPCNDVELARARHDKSLMRDHAAAQGLRIPAYRLVHDPSEVREAAESIGYPVIVKQCDGAGSIGATLVPDAASAENFQVVEKTNYFGWTVDAWLVEEYIRGREFAVNAFSSDGDHRVIDMWEYRRPDDRDYDFPLWDNVQAVPDDPDWARIEEYVCQVLTAFGVRRGPSHTEVKVNADGVFLMEVGARLPGGPATDQWSEFTDVRPFHDTLECYLGRRPALMDKPINSRAMFGAIAIHNEVGPGTLVAMHGLEEVRNHPGVDKVLVSYEPGDHVPPTRDTLSIPLGAWVSGPDQESVVRVLAAIRAMVDLEITPDQPAD</sequence>
<dbReference type="InterPro" id="IPR052032">
    <property type="entry name" value="ATP-dep_AA_Ligase"/>
</dbReference>